<organism evidence="13 14">
    <name type="scientific">Methanimicrococcus blatticola</name>
    <dbReference type="NCBI Taxonomy" id="91560"/>
    <lineage>
        <taxon>Archaea</taxon>
        <taxon>Methanobacteriati</taxon>
        <taxon>Methanobacteriota</taxon>
        <taxon>Stenosarchaea group</taxon>
        <taxon>Methanomicrobia</taxon>
        <taxon>Methanosarcinales</taxon>
        <taxon>Methanosarcinaceae</taxon>
        <taxon>Methanimicrococcus</taxon>
    </lineage>
</organism>
<dbReference type="SMART" id="SM00382">
    <property type="entry name" value="AAA"/>
    <property type="match status" value="1"/>
</dbReference>
<evidence type="ECO:0000313" key="14">
    <source>
        <dbReference type="Proteomes" id="UP000294855"/>
    </source>
</evidence>
<dbReference type="InterPro" id="IPR023501">
    <property type="entry name" value="Nucleotidase_PAN"/>
</dbReference>
<proteinExistence type="inferred from homology"/>
<dbReference type="Gene3D" id="2.40.50.140">
    <property type="entry name" value="Nucleic acid-binding proteins"/>
    <property type="match status" value="1"/>
</dbReference>
<dbReference type="EMBL" id="SNYS01000010">
    <property type="protein sequence ID" value="TDQ67888.1"/>
    <property type="molecule type" value="Genomic_DNA"/>
</dbReference>
<evidence type="ECO:0000256" key="3">
    <source>
        <dbReference type="ARBA" id="ARBA00022490"/>
    </source>
</evidence>
<evidence type="ECO:0000256" key="10">
    <source>
        <dbReference type="RuleBase" id="RU003651"/>
    </source>
</evidence>
<comment type="similarity">
    <text evidence="2 9 10">Belongs to the AAA ATPase family.</text>
</comment>
<keyword evidence="8 9" id="KW-0143">Chaperone</keyword>
<feature type="binding site" evidence="9">
    <location>
        <begin position="310"/>
        <end position="315"/>
    </location>
    <ligand>
        <name>ATP</name>
        <dbReference type="ChEBI" id="CHEBI:30616"/>
    </ligand>
</feature>
<dbReference type="Proteomes" id="UP000294855">
    <property type="component" value="Unassembled WGS sequence"/>
</dbReference>
<dbReference type="SUPFAM" id="SSF52540">
    <property type="entry name" value="P-loop containing nucleoside triphosphate hydrolases"/>
    <property type="match status" value="1"/>
</dbReference>
<evidence type="ECO:0000256" key="4">
    <source>
        <dbReference type="ARBA" id="ARBA00022741"/>
    </source>
</evidence>
<keyword evidence="14" id="KW-1185">Reference proteome</keyword>
<dbReference type="InterPro" id="IPR003959">
    <property type="entry name" value="ATPase_AAA_core"/>
</dbReference>
<dbReference type="InterPro" id="IPR003593">
    <property type="entry name" value="AAA+_ATPase"/>
</dbReference>
<evidence type="ECO:0000256" key="5">
    <source>
        <dbReference type="ARBA" id="ARBA00022840"/>
    </source>
</evidence>
<protein>
    <recommendedName>
        <fullName evidence="9">Proteasome-activating nucleotidase</fullName>
        <shortName evidence="9">PAN</shortName>
    </recommendedName>
    <alternativeName>
        <fullName evidence="9">Proteasomal ATPase</fullName>
    </alternativeName>
    <alternativeName>
        <fullName evidence="9">Proteasome regulatory ATPase</fullName>
    </alternativeName>
    <alternativeName>
        <fullName evidence="9">Proteasome regulatory particle</fullName>
    </alternativeName>
</protein>
<dbReference type="InterPro" id="IPR003960">
    <property type="entry name" value="ATPase_AAA_CS"/>
</dbReference>
<dbReference type="GO" id="GO:0016887">
    <property type="term" value="F:ATP hydrolysis activity"/>
    <property type="evidence" value="ECO:0007669"/>
    <property type="project" value="UniProtKB-UniRule"/>
</dbReference>
<dbReference type="NCBIfam" id="TIGR01242">
    <property type="entry name" value="proteasome-activating nucleotidase"/>
    <property type="match status" value="1"/>
</dbReference>
<feature type="binding site" evidence="9">
    <location>
        <position position="449"/>
    </location>
    <ligand>
        <name>ATP</name>
        <dbReference type="ChEBI" id="CHEBI:30616"/>
    </ligand>
</feature>
<dbReference type="Gene3D" id="1.10.8.60">
    <property type="match status" value="1"/>
</dbReference>
<dbReference type="InterPro" id="IPR012340">
    <property type="entry name" value="NA-bd_OB-fold"/>
</dbReference>
<comment type="caution">
    <text evidence="13">The sequence shown here is derived from an EMBL/GenBank/DDBJ whole genome shotgun (WGS) entry which is preliminary data.</text>
</comment>
<feature type="coiled-coil region" evidence="9">
    <location>
        <begin position="29"/>
        <end position="172"/>
    </location>
</feature>
<dbReference type="GO" id="GO:0010498">
    <property type="term" value="P:proteasomal protein catabolic process"/>
    <property type="evidence" value="ECO:0007669"/>
    <property type="project" value="UniProtKB-UniRule"/>
</dbReference>
<feature type="compositionally biased region" description="Basic and acidic residues" evidence="11">
    <location>
        <begin position="1"/>
        <end position="11"/>
    </location>
</feature>
<evidence type="ECO:0000256" key="7">
    <source>
        <dbReference type="ARBA" id="ARBA00023054"/>
    </source>
</evidence>
<evidence type="ECO:0000259" key="12">
    <source>
        <dbReference type="SMART" id="SM00382"/>
    </source>
</evidence>
<comment type="domain">
    <text evidence="9">Consists of three main regions, an N-terminal coiled-coil domain that may assist in substrate recognition, an interdomain involved in PAN hexamerization, and a C-terminal ATPase domain of the AAA type.</text>
</comment>
<gene>
    <name evidence="9" type="primary">pan</name>
    <name evidence="13" type="ORF">C7391_1442</name>
</gene>
<dbReference type="AlphaFoldDB" id="A0A484F5P6"/>
<keyword evidence="5 9" id="KW-0067">ATP-binding</keyword>
<comment type="subcellular location">
    <subcellularLocation>
        <location evidence="1 9">Cytoplasm</location>
    </subcellularLocation>
</comment>
<evidence type="ECO:0000256" key="2">
    <source>
        <dbReference type="ARBA" id="ARBA00006914"/>
    </source>
</evidence>
<dbReference type="InterPro" id="IPR041569">
    <property type="entry name" value="AAA_lid_3"/>
</dbReference>
<accession>A0A484F5P6</accession>
<keyword evidence="7 9" id="KW-0175">Coiled coil</keyword>
<evidence type="ECO:0000256" key="6">
    <source>
        <dbReference type="ARBA" id="ARBA00022942"/>
    </source>
</evidence>
<keyword evidence="3 9" id="KW-0963">Cytoplasm</keyword>
<keyword evidence="6 9" id="KW-0647">Proteasome</keyword>
<feature type="domain" description="AAA+ ATPase" evidence="12">
    <location>
        <begin position="299"/>
        <end position="438"/>
    </location>
</feature>
<dbReference type="Pfam" id="PF16450">
    <property type="entry name" value="Prot_ATP_ID_OB_C"/>
    <property type="match status" value="1"/>
</dbReference>
<sequence>MEKMVKPKDKPVYTTSKRAPDSDDIRRSESELDLEIERLSAELKKAETLLKRTKTISAQRLEEIKSLKESAAAEKERLLGDVERSQAVYDALQADYNTLIEEKVEIQTALEKSKGELATAKESLNNTRSELVKSHKDLSVTREEVILSQGIIQQLESQKKSIEYDKIHFERETKRLRVELDRMKTTPLLMGTVVKMIDNDHVVIRSSAGPQLVVSAPMDLTEAELAPGANVALNQQTFSIAEVLPVLEEPEVSALELIESTDITYDQIGGLGDQLREIREVVELPLVKPEIFERIGIEPPKGALLYGPPGTGKTMIAKAVANKTNATFIRVVGSELVQKYIGDGAKMVHELFEMAQKKAPSIIFIDEVDSIASRRTDDTTSADREIHRTLMQLLAEMDGFNRRSNVKIIAATNRLDILDPAILRPGRFDRMVFVPLPEADGRESIFKIHSAKMTLSDEIDFAELAKMTEGASGADIKAVVTEAGMFAVRGEKMSVEKADFIDAIHKIMESKKKEELPVPENMFY</sequence>
<dbReference type="GO" id="GO:0005737">
    <property type="term" value="C:cytoplasm"/>
    <property type="evidence" value="ECO:0007669"/>
    <property type="project" value="UniProtKB-SubCell"/>
</dbReference>
<evidence type="ECO:0000256" key="11">
    <source>
        <dbReference type="SAM" id="MobiDB-lite"/>
    </source>
</evidence>
<dbReference type="Gene3D" id="3.40.50.300">
    <property type="entry name" value="P-loop containing nucleotide triphosphate hydrolases"/>
    <property type="match status" value="1"/>
</dbReference>
<comment type="subunit">
    <text evidence="9">Homohexamer. The hexameric complex has a two-ring architecture resembling a top hat that caps the 20S proteasome core at one or both ends. Upon ATP-binding, the C-terminus of PAN interacts with the alpha-rings of the proteasome core by binding to the intersubunit pockets.</text>
</comment>
<dbReference type="PROSITE" id="PS00674">
    <property type="entry name" value="AAA"/>
    <property type="match status" value="1"/>
</dbReference>
<comment type="function">
    <text evidence="9">ATPase which is responsible for recognizing, binding, unfolding and translocation of substrate proteins into the archaeal 20S proteasome core particle. Is essential for opening the gate of the 20S proteasome via an interaction with its C-terminus, thereby allowing substrate entry and access to the site of proteolysis. Thus, the C-termini of the proteasomal ATPase function like a 'key in a lock' to induce gate opening and therefore regulate proteolysis. Unfolding activity requires energy from ATP hydrolysis, whereas ATP binding alone promotes ATPase-20S proteasome association which triggers gate opening, and supports translocation of unfolded substrates.</text>
</comment>
<dbReference type="Pfam" id="PF00004">
    <property type="entry name" value="AAA"/>
    <property type="match status" value="1"/>
</dbReference>
<dbReference type="GO" id="GO:0022623">
    <property type="term" value="C:proteasome-activating nucleotidase complex"/>
    <property type="evidence" value="ECO:0007669"/>
    <property type="project" value="UniProtKB-UniRule"/>
</dbReference>
<dbReference type="InterPro" id="IPR032501">
    <property type="entry name" value="Prot_ATP_ID_OB_2nd"/>
</dbReference>
<feature type="compositionally biased region" description="Basic and acidic residues" evidence="11">
    <location>
        <begin position="18"/>
        <end position="29"/>
    </location>
</feature>
<dbReference type="RefSeq" id="WP_223610963.1">
    <property type="nucleotide sequence ID" value="NZ_JAHDUW010000001.1"/>
</dbReference>
<evidence type="ECO:0000256" key="1">
    <source>
        <dbReference type="ARBA" id="ARBA00004496"/>
    </source>
</evidence>
<dbReference type="GO" id="GO:0005524">
    <property type="term" value="F:ATP binding"/>
    <property type="evidence" value="ECO:0007669"/>
    <property type="project" value="UniProtKB-UniRule"/>
</dbReference>
<evidence type="ECO:0000256" key="8">
    <source>
        <dbReference type="ARBA" id="ARBA00023186"/>
    </source>
</evidence>
<dbReference type="HAMAP" id="MF_00553">
    <property type="entry name" value="PAN"/>
    <property type="match status" value="1"/>
</dbReference>
<dbReference type="PANTHER" id="PTHR23073">
    <property type="entry name" value="26S PROTEASOME REGULATORY SUBUNIT"/>
    <property type="match status" value="1"/>
</dbReference>
<keyword evidence="4 9" id="KW-0547">Nucleotide-binding</keyword>
<dbReference type="InterPro" id="IPR050221">
    <property type="entry name" value="26S_Proteasome_ATPase"/>
</dbReference>
<dbReference type="FunFam" id="3.40.50.300:FF:000033">
    <property type="entry name" value="26S protease regulatory subunit 6B"/>
    <property type="match status" value="1"/>
</dbReference>
<dbReference type="NCBIfam" id="NF003069">
    <property type="entry name" value="PRK03992.1"/>
    <property type="match status" value="1"/>
</dbReference>
<dbReference type="FunFam" id="1.10.8.60:FF:000006">
    <property type="entry name" value="26S protease regulatory subunit 8"/>
    <property type="match status" value="1"/>
</dbReference>
<reference evidence="13 14" key="1">
    <citation type="submission" date="2019-03" db="EMBL/GenBank/DDBJ databases">
        <title>Genomic Encyclopedia of Type Strains, Phase IV (KMG-IV): sequencing the most valuable type-strain genomes for metagenomic binning, comparative biology and taxonomic classification.</title>
        <authorList>
            <person name="Goeker M."/>
        </authorList>
    </citation>
    <scope>NUCLEOTIDE SEQUENCE [LARGE SCALE GENOMIC DNA]</scope>
    <source>
        <strain evidence="13 14">DSM 13328</strain>
    </source>
</reference>
<dbReference type="GO" id="GO:0043335">
    <property type="term" value="P:protein unfolding"/>
    <property type="evidence" value="ECO:0007669"/>
    <property type="project" value="UniProtKB-UniRule"/>
</dbReference>
<evidence type="ECO:0000256" key="9">
    <source>
        <dbReference type="HAMAP-Rule" id="MF_00553"/>
    </source>
</evidence>
<feature type="region of interest" description="Disordered" evidence="11">
    <location>
        <begin position="1"/>
        <end position="29"/>
    </location>
</feature>
<evidence type="ECO:0000313" key="13">
    <source>
        <dbReference type="EMBL" id="TDQ67888.1"/>
    </source>
</evidence>
<dbReference type="InterPro" id="IPR027417">
    <property type="entry name" value="P-loop_NTPase"/>
</dbReference>
<name>A0A484F5P6_9EURY</name>
<dbReference type="Pfam" id="PF17862">
    <property type="entry name" value="AAA_lid_3"/>
    <property type="match status" value="1"/>
</dbReference>